<dbReference type="EMBL" id="JJML01000033">
    <property type="protein sequence ID" value="KGF72202.1"/>
    <property type="molecule type" value="Genomic_DNA"/>
</dbReference>
<evidence type="ECO:0000313" key="4">
    <source>
        <dbReference type="Proteomes" id="UP000030170"/>
    </source>
</evidence>
<organism evidence="3 4">
    <name type="scientific">Neosynechococcus sphagnicola sy1</name>
    <dbReference type="NCBI Taxonomy" id="1497020"/>
    <lineage>
        <taxon>Bacteria</taxon>
        <taxon>Bacillati</taxon>
        <taxon>Cyanobacteriota</taxon>
        <taxon>Cyanophyceae</taxon>
        <taxon>Neosynechococcales</taxon>
        <taxon>Neosynechococcaceae</taxon>
        <taxon>Neosynechococcus</taxon>
    </lineage>
</organism>
<dbReference type="Proteomes" id="UP000030170">
    <property type="component" value="Unassembled WGS sequence"/>
</dbReference>
<dbReference type="InterPro" id="IPR008462">
    <property type="entry name" value="CsbD"/>
</dbReference>
<comment type="similarity">
    <text evidence="1">Belongs to the UPF0337 (CsbD) family.</text>
</comment>
<dbReference type="Pfam" id="PF05532">
    <property type="entry name" value="CsbD"/>
    <property type="match status" value="1"/>
</dbReference>
<dbReference type="OrthoDB" id="424911at2"/>
<evidence type="ECO:0000259" key="2">
    <source>
        <dbReference type="Pfam" id="PF05532"/>
    </source>
</evidence>
<evidence type="ECO:0000313" key="3">
    <source>
        <dbReference type="EMBL" id="KGF72202.1"/>
    </source>
</evidence>
<gene>
    <name evidence="3" type="ORF">DO97_11140</name>
</gene>
<protein>
    <submittedName>
        <fullName evidence="3">General stress protein CsbD</fullName>
    </submittedName>
</protein>
<evidence type="ECO:0000256" key="1">
    <source>
        <dbReference type="ARBA" id="ARBA00009129"/>
    </source>
</evidence>
<accession>A0A098TK33</accession>
<name>A0A098TK33_9CYAN</name>
<sequence>MSLLRRLRNLFLSMSFAVTFATIMAFSFGSLEGWAATLPTQLISQPQTHIATMNQVEAISKNIEGKAQAAIGNITGNPKDQIIGKAKQVESQIRNVTEDKNEKINLRGRTKAVTKNIEGTVKEARGQVTGNRKDQVSGKANKIESQIINTVEDVKDKVQDILN</sequence>
<dbReference type="SUPFAM" id="SSF69047">
    <property type="entry name" value="Hypothetical protein YjbJ"/>
    <property type="match status" value="2"/>
</dbReference>
<comment type="caution">
    <text evidence="3">The sequence shown here is derived from an EMBL/GenBank/DDBJ whole genome shotgun (WGS) entry which is preliminary data.</text>
</comment>
<dbReference type="AlphaFoldDB" id="A0A098TK33"/>
<dbReference type="Gene3D" id="1.10.1470.10">
    <property type="entry name" value="YjbJ"/>
    <property type="match status" value="1"/>
</dbReference>
<keyword evidence="4" id="KW-1185">Reference proteome</keyword>
<dbReference type="STRING" id="1497020.DO97_11140"/>
<reference evidence="3 4" key="1">
    <citation type="journal article" date="2014" name="Mol. Ecol.">
        <title>Evolution of Synechococcus.</title>
        <authorList>
            <person name="Dvorak P."/>
            <person name="Casamatta D."/>
            <person name="Hasler P."/>
            <person name="Poulickova A."/>
            <person name="Ondrej V."/>
            <person name="Sanges R."/>
        </authorList>
    </citation>
    <scope>NUCLEOTIDE SEQUENCE [LARGE SCALE GENOMIC DNA]</scope>
    <source>
        <strain evidence="3 4">CAUP A 1101</strain>
    </source>
</reference>
<proteinExistence type="inferred from homology"/>
<feature type="domain" description="CsbD-like" evidence="2">
    <location>
        <begin position="110"/>
        <end position="160"/>
    </location>
</feature>
<dbReference type="InterPro" id="IPR036629">
    <property type="entry name" value="YjbJ_sf"/>
</dbReference>